<evidence type="ECO:0000256" key="1">
    <source>
        <dbReference type="ARBA" id="ARBA00004305"/>
    </source>
</evidence>
<dbReference type="Pfam" id="PF05347">
    <property type="entry name" value="Complex1_LYR"/>
    <property type="match status" value="1"/>
</dbReference>
<reference evidence="7 8" key="1">
    <citation type="journal article" date="2016" name="Front. Microbiol.">
        <title>Genome and transcriptome sequences reveal the specific parasitism of the nematophagous Purpureocillium lilacinum 36-1.</title>
        <authorList>
            <person name="Xie J."/>
            <person name="Li S."/>
            <person name="Mo C."/>
            <person name="Xiao X."/>
            <person name="Peng D."/>
            <person name="Wang G."/>
            <person name="Xiao Y."/>
        </authorList>
    </citation>
    <scope>NUCLEOTIDE SEQUENCE [LARGE SCALE GENOMIC DNA]</scope>
    <source>
        <strain evidence="7 8">36-1</strain>
    </source>
</reference>
<evidence type="ECO:0000259" key="6">
    <source>
        <dbReference type="Pfam" id="PF05347"/>
    </source>
</evidence>
<keyword evidence="2" id="KW-0496">Mitochondrion</keyword>
<feature type="compositionally biased region" description="Low complexity" evidence="5">
    <location>
        <begin position="148"/>
        <end position="167"/>
    </location>
</feature>
<protein>
    <recommendedName>
        <fullName evidence="6">Complex 1 LYR protein domain-containing protein</fullName>
    </recommendedName>
</protein>
<gene>
    <name evidence="7" type="ORF">PCL_02811</name>
</gene>
<feature type="compositionally biased region" description="Basic and acidic residues" evidence="5">
    <location>
        <begin position="260"/>
        <end position="270"/>
    </location>
</feature>
<feature type="region of interest" description="Disordered" evidence="5">
    <location>
        <begin position="495"/>
        <end position="712"/>
    </location>
</feature>
<dbReference type="CDD" id="cd20268">
    <property type="entry name" value="Complex1_LYR_SDHAF1_LYRM8"/>
    <property type="match status" value="1"/>
</dbReference>
<feature type="compositionally biased region" description="Basic and acidic residues" evidence="5">
    <location>
        <begin position="697"/>
        <end position="711"/>
    </location>
</feature>
<sequence>MRLSGLQKEVLALYRQCLRESRKKPQVRPADPNRRSCHCFVAASSWHAPGHQGSTRVHFENFARAEFAKNLSIDKRDFAAIEFLLRKGRRQLDVYSSPGIKDVRHPPRMATLASIPEASTSLQGGRAVRPSQQHRRTASFERIRPRSRVVVLSRRPSRARPSARQPSQRPPTHDTRRRADTSDERGHEAAPRLRQHDGNSRIPHKPPAKLGKSEYGGCDMDQAVETSLSDVDLDSFPLPPAHGTQARQIGHASHTMRVDNTKLDSSDKHPATFTRQHPSRARRKPTSGFYSGFPDVAADIARSSKHSSIDSMLVEAISRTVVQQLRLFSAIKQGKRGFTRSQGANHSGPFASDSQSRTSSQRERLDRFTKDLHTYVEDMGVKGKTVQSTPTATAKSGDTLHTVSALMPFRPEFRAAGLAVTSKDQARPRGKADQRWIPNHRGYAPSRRRLDHSQYDGPHERESSSSANTEIAFTRPQDMDEWTYALIDEAPVRKHRLHRHGTKQKKSKKHCLPCFPGSDELTPDTDWAHFRPPPVSNAPKLRPLAGPASRVPTAKAPPPPTSSQRARRVSNLVGPTDRPGEREIGRATEKQSSNEFHRGRPGAAQSRRVPAAVRGDGAVGNGRIDSSRTKPNSKPGDGARPEARPLRSQSDRARLDRDVKQFERELLSPRPYQSLSGHGTSEAMGDAQPSRAPGLSRSREPDFAREGEGRDCPMSTLEEELERTARLVAGTNAPTGSKVSGRRTRRPASPPSLYDPHHVGFCCRASRGHPSRAIAPPNIPKRTSSMRGSWSSLEQDFDDREIEDRDVLRGLHVAASAACDEEVDAFVRNRTGLRIRRFLADLMALEAFGDPRPGEDSRQRARRRRAEMRKLKQQVRRSREVALTGGLI</sequence>
<feature type="region of interest" description="Disordered" evidence="5">
    <location>
        <begin position="418"/>
        <end position="467"/>
    </location>
</feature>
<feature type="region of interest" description="Disordered" evidence="5">
    <location>
        <begin position="767"/>
        <end position="789"/>
    </location>
</feature>
<dbReference type="InterPro" id="IPR045295">
    <property type="entry name" value="Complex1_LYR_SDHAF1_LYRM8"/>
</dbReference>
<evidence type="ECO:0000256" key="4">
    <source>
        <dbReference type="ARBA" id="ARBA00025715"/>
    </source>
</evidence>
<keyword evidence="3" id="KW-0143">Chaperone</keyword>
<dbReference type="AlphaFoldDB" id="A0A2U3DYZ1"/>
<proteinExistence type="inferred from homology"/>
<dbReference type="EMBL" id="LCWV01000018">
    <property type="protein sequence ID" value="PWI67457.1"/>
    <property type="molecule type" value="Genomic_DNA"/>
</dbReference>
<feature type="compositionally biased region" description="Basic residues" evidence="5">
    <location>
        <begin position="860"/>
        <end position="871"/>
    </location>
</feature>
<feature type="domain" description="Complex 1 LYR protein" evidence="6">
    <location>
        <begin position="54"/>
        <end position="94"/>
    </location>
</feature>
<dbReference type="PANTHER" id="PTHR13675">
    <property type="entry name" value="LYR MOTIF-CONTAINING PROTEIN 2"/>
    <property type="match status" value="1"/>
</dbReference>
<dbReference type="Proteomes" id="UP000245956">
    <property type="component" value="Unassembled WGS sequence"/>
</dbReference>
<feature type="compositionally biased region" description="Basic and acidic residues" evidence="5">
    <location>
        <begin position="578"/>
        <end position="589"/>
    </location>
</feature>
<feature type="compositionally biased region" description="Basic residues" evidence="5">
    <location>
        <begin position="495"/>
        <end position="511"/>
    </location>
</feature>
<comment type="subcellular location">
    <subcellularLocation>
        <location evidence="1">Mitochondrion matrix</location>
    </subcellularLocation>
</comment>
<feature type="compositionally biased region" description="Basic and acidic residues" evidence="5">
    <location>
        <begin position="637"/>
        <end position="667"/>
    </location>
</feature>
<feature type="region of interest" description="Disordered" evidence="5">
    <location>
        <begin position="115"/>
        <end position="218"/>
    </location>
</feature>
<dbReference type="GO" id="GO:0005759">
    <property type="term" value="C:mitochondrial matrix"/>
    <property type="evidence" value="ECO:0007669"/>
    <property type="project" value="UniProtKB-SubCell"/>
</dbReference>
<feature type="compositionally biased region" description="Basic and acidic residues" evidence="5">
    <location>
        <begin position="171"/>
        <end position="199"/>
    </location>
</feature>
<dbReference type="GO" id="GO:0034553">
    <property type="term" value="P:mitochondrial respiratory chain complex II assembly"/>
    <property type="evidence" value="ECO:0007669"/>
    <property type="project" value="InterPro"/>
</dbReference>
<dbReference type="PANTHER" id="PTHR13675:SF1">
    <property type="entry name" value="SUCCINATE DEHYDROGENASE ASSEMBLY FACTOR 1, MITOCHONDRIAL"/>
    <property type="match status" value="1"/>
</dbReference>
<feature type="region of interest" description="Disordered" evidence="5">
    <location>
        <begin position="849"/>
        <end position="871"/>
    </location>
</feature>
<evidence type="ECO:0000256" key="2">
    <source>
        <dbReference type="ARBA" id="ARBA00023128"/>
    </source>
</evidence>
<feature type="compositionally biased region" description="Basic and acidic residues" evidence="5">
    <location>
        <begin position="451"/>
        <end position="463"/>
    </location>
</feature>
<evidence type="ECO:0000313" key="8">
    <source>
        <dbReference type="Proteomes" id="UP000245956"/>
    </source>
</evidence>
<feature type="region of interest" description="Disordered" evidence="5">
    <location>
        <begin position="725"/>
        <end position="755"/>
    </location>
</feature>
<comment type="similarity">
    <text evidence="4">Belongs to the complex I LYR family. SDHAF1 subfamily.</text>
</comment>
<name>A0A2U3DYZ1_PURLI</name>
<feature type="region of interest" description="Disordered" evidence="5">
    <location>
        <begin position="337"/>
        <end position="364"/>
    </location>
</feature>
<accession>A0A2U3DYZ1</accession>
<organism evidence="7 8">
    <name type="scientific">Purpureocillium lilacinum</name>
    <name type="common">Paecilomyces lilacinus</name>
    <dbReference type="NCBI Taxonomy" id="33203"/>
    <lineage>
        <taxon>Eukaryota</taxon>
        <taxon>Fungi</taxon>
        <taxon>Dikarya</taxon>
        <taxon>Ascomycota</taxon>
        <taxon>Pezizomycotina</taxon>
        <taxon>Sordariomycetes</taxon>
        <taxon>Hypocreomycetidae</taxon>
        <taxon>Hypocreales</taxon>
        <taxon>Ophiocordycipitaceae</taxon>
        <taxon>Purpureocillium</taxon>
    </lineage>
</organism>
<feature type="compositionally biased region" description="Basic and acidic residues" evidence="5">
    <location>
        <begin position="424"/>
        <end position="434"/>
    </location>
</feature>
<evidence type="ECO:0000256" key="3">
    <source>
        <dbReference type="ARBA" id="ARBA00023186"/>
    </source>
</evidence>
<dbReference type="InterPro" id="IPR008011">
    <property type="entry name" value="Complex1_LYR_dom"/>
</dbReference>
<evidence type="ECO:0000256" key="5">
    <source>
        <dbReference type="SAM" id="MobiDB-lite"/>
    </source>
</evidence>
<evidence type="ECO:0000313" key="7">
    <source>
        <dbReference type="EMBL" id="PWI67457.1"/>
    </source>
</evidence>
<feature type="region of interest" description="Disordered" evidence="5">
    <location>
        <begin position="260"/>
        <end position="290"/>
    </location>
</feature>
<comment type="caution">
    <text evidence="7">The sequence shown here is derived from an EMBL/GenBank/DDBJ whole genome shotgun (WGS) entry which is preliminary data.</text>
</comment>